<comment type="caution">
    <text evidence="1">The sequence shown here is derived from an EMBL/GenBank/DDBJ whole genome shotgun (WGS) entry which is preliminary data.</text>
</comment>
<proteinExistence type="predicted"/>
<evidence type="ECO:0000313" key="2">
    <source>
        <dbReference type="Proteomes" id="UP000265520"/>
    </source>
</evidence>
<accession>A0A392N149</accession>
<keyword evidence="2" id="KW-1185">Reference proteome</keyword>
<reference evidence="1 2" key="1">
    <citation type="journal article" date="2018" name="Front. Plant Sci.">
        <title>Red Clover (Trifolium pratense) and Zigzag Clover (T. medium) - A Picture of Genomic Similarities and Differences.</title>
        <authorList>
            <person name="Dluhosova J."/>
            <person name="Istvanek J."/>
            <person name="Nedelnik J."/>
            <person name="Repkova J."/>
        </authorList>
    </citation>
    <scope>NUCLEOTIDE SEQUENCE [LARGE SCALE GENOMIC DNA]</scope>
    <source>
        <strain evidence="2">cv. 10/8</strain>
        <tissue evidence="1">Leaf</tissue>
    </source>
</reference>
<name>A0A392N149_9FABA</name>
<organism evidence="1 2">
    <name type="scientific">Trifolium medium</name>
    <dbReference type="NCBI Taxonomy" id="97028"/>
    <lineage>
        <taxon>Eukaryota</taxon>
        <taxon>Viridiplantae</taxon>
        <taxon>Streptophyta</taxon>
        <taxon>Embryophyta</taxon>
        <taxon>Tracheophyta</taxon>
        <taxon>Spermatophyta</taxon>
        <taxon>Magnoliopsida</taxon>
        <taxon>eudicotyledons</taxon>
        <taxon>Gunneridae</taxon>
        <taxon>Pentapetalae</taxon>
        <taxon>rosids</taxon>
        <taxon>fabids</taxon>
        <taxon>Fabales</taxon>
        <taxon>Fabaceae</taxon>
        <taxon>Papilionoideae</taxon>
        <taxon>50 kb inversion clade</taxon>
        <taxon>NPAAA clade</taxon>
        <taxon>Hologalegina</taxon>
        <taxon>IRL clade</taxon>
        <taxon>Trifolieae</taxon>
        <taxon>Trifolium</taxon>
    </lineage>
</organism>
<dbReference type="AlphaFoldDB" id="A0A392N149"/>
<sequence length="72" mass="8474">TAGKVAVLIWHIWQNRNNQVWNDSKLSARQVGKKAVQSWEEWALVQGLIEEHHDTVLQQNNNVMQQQKQQTR</sequence>
<feature type="non-terminal residue" evidence="1">
    <location>
        <position position="1"/>
    </location>
</feature>
<protein>
    <submittedName>
        <fullName evidence="1">Uncharacterized protein</fullName>
    </submittedName>
</protein>
<dbReference type="Proteomes" id="UP000265520">
    <property type="component" value="Unassembled WGS sequence"/>
</dbReference>
<evidence type="ECO:0000313" key="1">
    <source>
        <dbReference type="EMBL" id="MCH92214.1"/>
    </source>
</evidence>
<dbReference type="EMBL" id="LXQA010022154">
    <property type="protein sequence ID" value="MCH92214.1"/>
    <property type="molecule type" value="Genomic_DNA"/>
</dbReference>